<comment type="catalytic activity">
    <reaction evidence="1">
        <text>1-(2-carboxyphenylamino)-1-deoxy-D-ribulose 5-phosphate + H(+) = (1S,2R)-1-C-(indol-3-yl)glycerol 3-phosphate + CO2 + H2O</text>
        <dbReference type="Rhea" id="RHEA:23476"/>
        <dbReference type="ChEBI" id="CHEBI:15377"/>
        <dbReference type="ChEBI" id="CHEBI:15378"/>
        <dbReference type="ChEBI" id="CHEBI:16526"/>
        <dbReference type="ChEBI" id="CHEBI:58613"/>
        <dbReference type="ChEBI" id="CHEBI:58866"/>
        <dbReference type="EC" id="4.1.1.48"/>
    </reaction>
</comment>
<evidence type="ECO:0000313" key="10">
    <source>
        <dbReference type="EMBL" id="KDS48906.1"/>
    </source>
</evidence>
<comment type="pathway">
    <text evidence="2">Amino-acid biosynthesis; L-tryptophan biosynthesis; L-tryptophan from chorismate: step 4/5.</text>
</comment>
<accession>A0A078RW37</accession>
<evidence type="ECO:0000256" key="8">
    <source>
        <dbReference type="ARBA" id="ARBA00023239"/>
    </source>
</evidence>
<name>A0A078RW37_BACUN</name>
<dbReference type="FunFam" id="3.20.20.70:FF:000024">
    <property type="entry name" value="Indole-3-glycerol phosphate synthase"/>
    <property type="match status" value="1"/>
</dbReference>
<dbReference type="InterPro" id="IPR013798">
    <property type="entry name" value="Indole-3-glycerol_P_synth_dom"/>
</dbReference>
<dbReference type="UniPathway" id="UPA00035">
    <property type="reaction ID" value="UER00043"/>
</dbReference>
<evidence type="ECO:0000256" key="7">
    <source>
        <dbReference type="ARBA" id="ARBA00023141"/>
    </source>
</evidence>
<dbReference type="GO" id="GO:0004640">
    <property type="term" value="F:phosphoribosylanthranilate isomerase activity"/>
    <property type="evidence" value="ECO:0007669"/>
    <property type="project" value="TreeGrafter"/>
</dbReference>
<keyword evidence="6" id="KW-0822">Tryptophan biosynthesis</keyword>
<keyword evidence="5" id="KW-0210">Decarboxylase</keyword>
<dbReference type="GO" id="GO:0000162">
    <property type="term" value="P:L-tryptophan biosynthetic process"/>
    <property type="evidence" value="ECO:0007669"/>
    <property type="project" value="UniProtKB-UniPathway"/>
</dbReference>
<dbReference type="PROSITE" id="PS00614">
    <property type="entry name" value="IGPS"/>
    <property type="match status" value="1"/>
</dbReference>
<evidence type="ECO:0000256" key="3">
    <source>
        <dbReference type="ARBA" id="ARBA00012362"/>
    </source>
</evidence>
<dbReference type="NCBIfam" id="NF001377">
    <property type="entry name" value="PRK00278.2-4"/>
    <property type="match status" value="1"/>
</dbReference>
<comment type="caution">
    <text evidence="10">The sequence shown here is derived from an EMBL/GenBank/DDBJ whole genome shotgun (WGS) entry which is preliminary data.</text>
</comment>
<keyword evidence="8" id="KW-0456">Lyase</keyword>
<evidence type="ECO:0000256" key="2">
    <source>
        <dbReference type="ARBA" id="ARBA00004696"/>
    </source>
</evidence>
<dbReference type="EMBL" id="JNHN01000179">
    <property type="protein sequence ID" value="KDS48906.1"/>
    <property type="molecule type" value="Genomic_DNA"/>
</dbReference>
<dbReference type="CDD" id="cd00331">
    <property type="entry name" value="IGPS"/>
    <property type="match status" value="1"/>
</dbReference>
<dbReference type="GO" id="GO:0004425">
    <property type="term" value="F:indole-3-glycerol-phosphate synthase activity"/>
    <property type="evidence" value="ECO:0007669"/>
    <property type="project" value="UniProtKB-EC"/>
</dbReference>
<dbReference type="InterPro" id="IPR011060">
    <property type="entry name" value="RibuloseP-bd_barrel"/>
</dbReference>
<dbReference type="SUPFAM" id="SSF51366">
    <property type="entry name" value="Ribulose-phoshate binding barrel"/>
    <property type="match status" value="1"/>
</dbReference>
<keyword evidence="7" id="KW-0057">Aromatic amino acid biosynthesis</keyword>
<dbReference type="Pfam" id="PF00218">
    <property type="entry name" value="IGPS"/>
    <property type="match status" value="1"/>
</dbReference>
<dbReference type="InterPro" id="IPR045186">
    <property type="entry name" value="Indole-3-glycerol_P_synth"/>
</dbReference>
<dbReference type="InterPro" id="IPR001468">
    <property type="entry name" value="Indole-3-GlycerolPSynthase_CS"/>
</dbReference>
<dbReference type="InterPro" id="IPR013785">
    <property type="entry name" value="Aldolase_TIM"/>
</dbReference>
<evidence type="ECO:0000256" key="5">
    <source>
        <dbReference type="ARBA" id="ARBA00022793"/>
    </source>
</evidence>
<reference evidence="10 11" key="1">
    <citation type="submission" date="2014-04" db="EMBL/GenBank/DDBJ databases">
        <authorList>
            <person name="Sears C."/>
            <person name="Carroll K."/>
            <person name="Sack B.R."/>
            <person name="Qadri F."/>
            <person name="Myers L.L."/>
            <person name="Chung G.-T."/>
            <person name="Escheverria P."/>
            <person name="Fraser C.M."/>
            <person name="Sadzewicz L."/>
            <person name="Shefchek K.A."/>
            <person name="Tallon L."/>
            <person name="Das S.P."/>
            <person name="Daugherty S."/>
            <person name="Mongodin E.F."/>
        </authorList>
    </citation>
    <scope>NUCLEOTIDE SEQUENCE [LARGE SCALE GENOMIC DNA]</scope>
    <source>
        <strain evidence="10 11">3978 T3 ii</strain>
    </source>
</reference>
<evidence type="ECO:0000256" key="6">
    <source>
        <dbReference type="ARBA" id="ARBA00022822"/>
    </source>
</evidence>
<dbReference type="PANTHER" id="PTHR22854:SF2">
    <property type="entry name" value="INDOLE-3-GLYCEROL-PHOSPHATE SYNTHASE"/>
    <property type="match status" value="1"/>
</dbReference>
<dbReference type="RefSeq" id="WP_035448689.1">
    <property type="nucleotide sequence ID" value="NZ_JNHN01000179.1"/>
</dbReference>
<keyword evidence="4" id="KW-0028">Amino-acid biosynthesis</keyword>
<evidence type="ECO:0000259" key="9">
    <source>
        <dbReference type="Pfam" id="PF00218"/>
    </source>
</evidence>
<dbReference type="Gene3D" id="3.20.20.70">
    <property type="entry name" value="Aldolase class I"/>
    <property type="match status" value="1"/>
</dbReference>
<dbReference type="PANTHER" id="PTHR22854">
    <property type="entry name" value="TRYPTOPHAN BIOSYNTHESIS PROTEIN"/>
    <property type="match status" value="1"/>
</dbReference>
<evidence type="ECO:0000256" key="4">
    <source>
        <dbReference type="ARBA" id="ARBA00022605"/>
    </source>
</evidence>
<sequence length="275" mass="30140">MKDILSEIIAHKQTEIELQKQTVSPEQLQEQAGVIIRENAAHRRSMKQALAASSTGIISEFKRRSPSKGWINEAAQAEEIPASYEAAGAAALSILTDEKFFGGTLRDIRTARPLVRIPILRKDFIINEYQLLQACIVGADAVLLIAACLSPEQCSTLTTQAHELGLEVLLEIHSPSELSYINKEVDMVGVNNRNLGSFVTDVENSFRIARQLREATHGPASPLLVSESGISDPETICRLRAAGFRGFLIGETFMKTANPGETLKEFIQASLLIDN</sequence>
<dbReference type="PATRIC" id="fig|1339349.3.peg.3708"/>
<dbReference type="Proteomes" id="UP000028013">
    <property type="component" value="Unassembled WGS sequence"/>
</dbReference>
<evidence type="ECO:0000256" key="1">
    <source>
        <dbReference type="ARBA" id="ARBA00001633"/>
    </source>
</evidence>
<evidence type="ECO:0000313" key="11">
    <source>
        <dbReference type="Proteomes" id="UP000028013"/>
    </source>
</evidence>
<proteinExistence type="predicted"/>
<organism evidence="10 11">
    <name type="scientific">Bacteroides uniformis str. 3978 T3 ii</name>
    <dbReference type="NCBI Taxonomy" id="1339349"/>
    <lineage>
        <taxon>Bacteria</taxon>
        <taxon>Pseudomonadati</taxon>
        <taxon>Bacteroidota</taxon>
        <taxon>Bacteroidia</taxon>
        <taxon>Bacteroidales</taxon>
        <taxon>Bacteroidaceae</taxon>
        <taxon>Bacteroides</taxon>
    </lineage>
</organism>
<feature type="domain" description="Indole-3-glycerol phosphate synthase" evidence="9">
    <location>
        <begin position="5"/>
        <end position="265"/>
    </location>
</feature>
<gene>
    <name evidence="10" type="ORF">M094_2597</name>
</gene>
<dbReference type="AlphaFoldDB" id="A0A078RW37"/>
<protein>
    <recommendedName>
        <fullName evidence="3">indole-3-glycerol-phosphate synthase</fullName>
        <ecNumber evidence="3">4.1.1.48</ecNumber>
    </recommendedName>
</protein>
<dbReference type="EC" id="4.1.1.48" evidence="3"/>